<evidence type="ECO:0000256" key="2">
    <source>
        <dbReference type="ARBA" id="ARBA00022771"/>
    </source>
</evidence>
<dbReference type="CDD" id="cd06257">
    <property type="entry name" value="DnaJ"/>
    <property type="match status" value="1"/>
</dbReference>
<dbReference type="EMBL" id="JPKZ01001748">
    <property type="protein sequence ID" value="KHN80323.1"/>
    <property type="molecule type" value="Genomic_DNA"/>
</dbReference>
<comment type="caution">
    <text evidence="9">The sequence shown here is derived from an EMBL/GenBank/DDBJ whole genome shotgun (WGS) entry which is preliminary data.</text>
</comment>
<feature type="domain" description="C2H2-type" evidence="8">
    <location>
        <begin position="463"/>
        <end position="492"/>
    </location>
</feature>
<dbReference type="InterPro" id="IPR036869">
    <property type="entry name" value="J_dom_sf"/>
</dbReference>
<dbReference type="PROSITE" id="PS50076">
    <property type="entry name" value="DNAJ_2"/>
    <property type="match status" value="1"/>
</dbReference>
<dbReference type="SUPFAM" id="SSF57667">
    <property type="entry name" value="beta-beta-alpha zinc fingers"/>
    <property type="match status" value="1"/>
</dbReference>
<dbReference type="InterPro" id="IPR013087">
    <property type="entry name" value="Znf_C2H2_type"/>
</dbReference>
<dbReference type="FunFam" id="1.10.287.110:FF:000046">
    <property type="entry name" value="dnaJ homolog subfamily C member 21"/>
    <property type="match status" value="1"/>
</dbReference>
<protein>
    <recommendedName>
        <fullName evidence="4">DnaJ homolog subfamily C member 21</fullName>
    </recommendedName>
</protein>
<organism evidence="9 10">
    <name type="scientific">Toxocara canis</name>
    <name type="common">Canine roundworm</name>
    <dbReference type="NCBI Taxonomy" id="6265"/>
    <lineage>
        <taxon>Eukaryota</taxon>
        <taxon>Metazoa</taxon>
        <taxon>Ecdysozoa</taxon>
        <taxon>Nematoda</taxon>
        <taxon>Chromadorea</taxon>
        <taxon>Rhabditida</taxon>
        <taxon>Spirurina</taxon>
        <taxon>Ascaridomorpha</taxon>
        <taxon>Ascaridoidea</taxon>
        <taxon>Toxocaridae</taxon>
        <taxon>Toxocara</taxon>
    </lineage>
</organism>
<dbReference type="PROSITE" id="PS50157">
    <property type="entry name" value="ZINC_FINGER_C2H2_2"/>
    <property type="match status" value="1"/>
</dbReference>
<dbReference type="Gene3D" id="1.10.287.110">
    <property type="entry name" value="DnaJ domain"/>
    <property type="match status" value="1"/>
</dbReference>
<dbReference type="SUPFAM" id="SSF46565">
    <property type="entry name" value="Chaperone J-domain"/>
    <property type="match status" value="1"/>
</dbReference>
<keyword evidence="1" id="KW-0479">Metal-binding</keyword>
<evidence type="ECO:0000256" key="5">
    <source>
        <dbReference type="PROSITE-ProRule" id="PRU00042"/>
    </source>
</evidence>
<dbReference type="InterPro" id="IPR003604">
    <property type="entry name" value="Matrin/U1-like-C_Znf_C2H2"/>
</dbReference>
<dbReference type="AlphaFoldDB" id="A0A0B2VFJ1"/>
<dbReference type="Pfam" id="PF21884">
    <property type="entry name" value="ZUO1-like_ZHD"/>
    <property type="match status" value="1"/>
</dbReference>
<dbReference type="SMART" id="SM00355">
    <property type="entry name" value="ZnF_C2H2"/>
    <property type="match status" value="2"/>
</dbReference>
<dbReference type="GO" id="GO:0003676">
    <property type="term" value="F:nucleic acid binding"/>
    <property type="evidence" value="ECO:0007669"/>
    <property type="project" value="InterPro"/>
</dbReference>
<accession>A0A0B2VFJ1</accession>
<dbReference type="PROSITE" id="PS00636">
    <property type="entry name" value="DNAJ_1"/>
    <property type="match status" value="1"/>
</dbReference>
<dbReference type="InterPro" id="IPR022755">
    <property type="entry name" value="Znf_C2H2_jaz"/>
</dbReference>
<keyword evidence="3" id="KW-0862">Zinc</keyword>
<dbReference type="Pfam" id="PF12171">
    <property type="entry name" value="zf-C2H2_jaz"/>
    <property type="match status" value="1"/>
</dbReference>
<feature type="domain" description="J" evidence="7">
    <location>
        <begin position="3"/>
        <end position="69"/>
    </location>
</feature>
<dbReference type="PANTHER" id="PTHR44029">
    <property type="entry name" value="DNAJ HOMOLOG SUBFAMILY C MEMBER 21"/>
    <property type="match status" value="1"/>
</dbReference>
<gene>
    <name evidence="9" type="primary">DNAJC21</name>
    <name evidence="9" type="ORF">Tcan_06490</name>
</gene>
<evidence type="ECO:0000259" key="7">
    <source>
        <dbReference type="PROSITE" id="PS50076"/>
    </source>
</evidence>
<feature type="region of interest" description="Disordered" evidence="6">
    <location>
        <begin position="425"/>
        <end position="460"/>
    </location>
</feature>
<dbReference type="STRING" id="6265.A0A0B2VFJ1"/>
<dbReference type="PROSITE" id="PS00028">
    <property type="entry name" value="ZINC_FINGER_C2H2_1"/>
    <property type="match status" value="2"/>
</dbReference>
<reference evidence="9 10" key="1">
    <citation type="submission" date="2014-11" db="EMBL/GenBank/DDBJ databases">
        <title>Genetic blueprint of the zoonotic pathogen Toxocara canis.</title>
        <authorList>
            <person name="Zhu X.-Q."/>
            <person name="Korhonen P.K."/>
            <person name="Cai H."/>
            <person name="Young N.D."/>
            <person name="Nejsum P."/>
            <person name="von Samson-Himmelstjerna G."/>
            <person name="Boag P.R."/>
            <person name="Tan P."/>
            <person name="Li Q."/>
            <person name="Min J."/>
            <person name="Yang Y."/>
            <person name="Wang X."/>
            <person name="Fang X."/>
            <person name="Hall R.S."/>
            <person name="Hofmann A."/>
            <person name="Sternberg P.W."/>
            <person name="Jex A.R."/>
            <person name="Gasser R.B."/>
        </authorList>
    </citation>
    <scope>NUCLEOTIDE SEQUENCE [LARGE SCALE GENOMIC DNA]</scope>
    <source>
        <strain evidence="9">PN_DK_2014</strain>
    </source>
</reference>
<dbReference type="Proteomes" id="UP000031036">
    <property type="component" value="Unassembled WGS sequence"/>
</dbReference>
<feature type="region of interest" description="Disordered" evidence="6">
    <location>
        <begin position="342"/>
        <end position="408"/>
    </location>
</feature>
<keyword evidence="10" id="KW-1185">Reference proteome</keyword>
<evidence type="ECO:0000256" key="1">
    <source>
        <dbReference type="ARBA" id="ARBA00022723"/>
    </source>
</evidence>
<evidence type="ECO:0000259" key="8">
    <source>
        <dbReference type="PROSITE" id="PS50157"/>
    </source>
</evidence>
<feature type="compositionally biased region" description="Basic residues" evidence="6">
    <location>
        <begin position="360"/>
        <end position="370"/>
    </location>
</feature>
<dbReference type="Gene3D" id="3.30.160.60">
    <property type="entry name" value="Classic Zinc Finger"/>
    <property type="match status" value="1"/>
</dbReference>
<dbReference type="InterPro" id="IPR001623">
    <property type="entry name" value="DnaJ_domain"/>
</dbReference>
<evidence type="ECO:0000256" key="4">
    <source>
        <dbReference type="ARBA" id="ARBA00074367"/>
    </source>
</evidence>
<dbReference type="PRINTS" id="PR00625">
    <property type="entry name" value="JDOMAIN"/>
</dbReference>
<evidence type="ECO:0000313" key="9">
    <source>
        <dbReference type="EMBL" id="KHN80323.1"/>
    </source>
</evidence>
<dbReference type="InterPro" id="IPR018253">
    <property type="entry name" value="DnaJ_domain_CS"/>
</dbReference>
<keyword evidence="2 5" id="KW-0863">Zinc-finger</keyword>
<dbReference type="GO" id="GO:0005737">
    <property type="term" value="C:cytoplasm"/>
    <property type="evidence" value="ECO:0007669"/>
    <property type="project" value="TreeGrafter"/>
</dbReference>
<dbReference type="Pfam" id="PF00226">
    <property type="entry name" value="DnaJ"/>
    <property type="match status" value="1"/>
</dbReference>
<dbReference type="SMART" id="SM00271">
    <property type="entry name" value="DnaJ"/>
    <property type="match status" value="1"/>
</dbReference>
<dbReference type="GO" id="GO:0008270">
    <property type="term" value="F:zinc ion binding"/>
    <property type="evidence" value="ECO:0007669"/>
    <property type="project" value="UniProtKB-KW"/>
</dbReference>
<evidence type="ECO:0000313" key="10">
    <source>
        <dbReference type="Proteomes" id="UP000031036"/>
    </source>
</evidence>
<name>A0A0B2VFJ1_TOXCA</name>
<dbReference type="PANTHER" id="PTHR44029:SF1">
    <property type="entry name" value="DNAJ HOMOLOG SUBFAMILY C MEMBER 21"/>
    <property type="match status" value="1"/>
</dbReference>
<dbReference type="InterPro" id="IPR051964">
    <property type="entry name" value="Chaperone_stress_response"/>
</dbReference>
<feature type="compositionally biased region" description="Acidic residues" evidence="6">
    <location>
        <begin position="376"/>
        <end position="387"/>
    </location>
</feature>
<dbReference type="OMA" id="RANHEES"/>
<dbReference type="SMART" id="SM00451">
    <property type="entry name" value="ZnF_U1"/>
    <property type="match status" value="1"/>
</dbReference>
<feature type="compositionally biased region" description="Polar residues" evidence="6">
    <location>
        <begin position="348"/>
        <end position="359"/>
    </location>
</feature>
<proteinExistence type="predicted"/>
<dbReference type="OrthoDB" id="552049at2759"/>
<evidence type="ECO:0000256" key="3">
    <source>
        <dbReference type="ARBA" id="ARBA00022833"/>
    </source>
</evidence>
<sequence>MRCHYEVLEVERNANDEEIKKAYRKLALKWHPDKNPDRVDECNRYFPLIQQAYDVLSDRQERAWYDRHRDRILKGGYDEHYQDNSLILFSYFSSSCYSGFDDDEKGFYTVYRHVFETLANEDYEFMDDPEEKYPTFGDSTSSYEEVVGPFYGFWQSFSTARSFTWLDKYDIRDAPNRYVVRAMEKENKKLRDAGKKERNEEIRQLVAYVRKRDKRVQEYKKLLVERRLEQERKNEENRRNMIRERIRQIGEHKESEEVRRIQLENLREIEEALDAEFGVASSEAEDGLDERDGNQPQYCIVCEKAFKTEKGLSNHEKSKKHRDAVAELKKHMQEEDLLLLEAEEDSNNEMASNNLTTPSKKTKKQKRRERKKAELNLDDEDASEDADPCQGFSSPQRVDELANGEVGEQDVEGNIAIEDEPNIFLKVAKSSSKPTDKEGKKKGRRRENGSDDKLTQVAGPRAGTCDKCGEVFESRTKLFAHLNNTGHATLKVAPAITNSAKANKKGKRK</sequence>
<dbReference type="InterPro" id="IPR036236">
    <property type="entry name" value="Znf_C2H2_sf"/>
</dbReference>
<dbReference type="InterPro" id="IPR054076">
    <property type="entry name" value="ZUO1-like_ZHD"/>
</dbReference>
<evidence type="ECO:0000256" key="6">
    <source>
        <dbReference type="SAM" id="MobiDB-lite"/>
    </source>
</evidence>